<dbReference type="InterPro" id="IPR033425">
    <property type="entry name" value="MASE3"/>
</dbReference>
<dbReference type="PROSITE" id="PS50112">
    <property type="entry name" value="PAS"/>
    <property type="match status" value="1"/>
</dbReference>
<dbReference type="InterPro" id="IPR000014">
    <property type="entry name" value="PAS"/>
</dbReference>
<accession>X1ABE4</accession>
<feature type="domain" description="PAS" evidence="2">
    <location>
        <begin position="265"/>
        <end position="337"/>
    </location>
</feature>
<dbReference type="EMBL" id="BART01001497">
    <property type="protein sequence ID" value="GAG69988.1"/>
    <property type="molecule type" value="Genomic_DNA"/>
</dbReference>
<dbReference type="SUPFAM" id="SSF55785">
    <property type="entry name" value="PYP-like sensor domain (PAS domain)"/>
    <property type="match status" value="1"/>
</dbReference>
<gene>
    <name evidence="3" type="ORF">S01H4_05241</name>
</gene>
<dbReference type="InterPro" id="IPR035965">
    <property type="entry name" value="PAS-like_dom_sf"/>
</dbReference>
<dbReference type="Pfam" id="PF17159">
    <property type="entry name" value="MASE3"/>
    <property type="match status" value="1"/>
</dbReference>
<reference evidence="3" key="1">
    <citation type="journal article" date="2014" name="Front. Microbiol.">
        <title>High frequency of phylogenetically diverse reductive dehalogenase-homologous genes in deep subseafloor sedimentary metagenomes.</title>
        <authorList>
            <person name="Kawai M."/>
            <person name="Futagami T."/>
            <person name="Toyoda A."/>
            <person name="Takaki Y."/>
            <person name="Nishi S."/>
            <person name="Hori S."/>
            <person name="Arai W."/>
            <person name="Tsubouchi T."/>
            <person name="Morono Y."/>
            <person name="Uchiyama I."/>
            <person name="Ito T."/>
            <person name="Fujiyama A."/>
            <person name="Inagaki F."/>
            <person name="Takami H."/>
        </authorList>
    </citation>
    <scope>NUCLEOTIDE SEQUENCE</scope>
    <source>
        <strain evidence="3">Expedition CK06-06</strain>
    </source>
</reference>
<keyword evidence="1" id="KW-0472">Membrane</keyword>
<keyword evidence="1" id="KW-1133">Transmembrane helix</keyword>
<evidence type="ECO:0000313" key="3">
    <source>
        <dbReference type="EMBL" id="GAG69988.1"/>
    </source>
</evidence>
<dbReference type="Gene3D" id="3.30.450.20">
    <property type="entry name" value="PAS domain"/>
    <property type="match status" value="1"/>
</dbReference>
<dbReference type="Pfam" id="PF08447">
    <property type="entry name" value="PAS_3"/>
    <property type="match status" value="1"/>
</dbReference>
<comment type="caution">
    <text evidence="3">The sequence shown here is derived from an EMBL/GenBank/DDBJ whole genome shotgun (WGS) entry which is preliminary data.</text>
</comment>
<feature type="transmembrane region" description="Helical" evidence="1">
    <location>
        <begin position="106"/>
        <end position="125"/>
    </location>
</feature>
<keyword evidence="1" id="KW-0812">Transmembrane</keyword>
<feature type="transmembrane region" description="Helical" evidence="1">
    <location>
        <begin position="229"/>
        <end position="251"/>
    </location>
</feature>
<feature type="transmembrane region" description="Helical" evidence="1">
    <location>
        <begin position="68"/>
        <end position="94"/>
    </location>
</feature>
<organism evidence="3">
    <name type="scientific">marine sediment metagenome</name>
    <dbReference type="NCBI Taxonomy" id="412755"/>
    <lineage>
        <taxon>unclassified sequences</taxon>
        <taxon>metagenomes</taxon>
        <taxon>ecological metagenomes</taxon>
    </lineage>
</organism>
<proteinExistence type="predicted"/>
<feature type="transmembrane region" description="Helical" evidence="1">
    <location>
        <begin position="132"/>
        <end position="152"/>
    </location>
</feature>
<name>X1ABE4_9ZZZZ</name>
<protein>
    <recommendedName>
        <fullName evidence="2">PAS domain-containing protein</fullName>
    </recommendedName>
</protein>
<dbReference type="AlphaFoldDB" id="X1ABE4"/>
<evidence type="ECO:0000259" key="2">
    <source>
        <dbReference type="PROSITE" id="PS50112"/>
    </source>
</evidence>
<dbReference type="InterPro" id="IPR013655">
    <property type="entry name" value="PAS_fold_3"/>
</dbReference>
<feature type="transmembrane region" description="Helical" evidence="1">
    <location>
        <begin position="35"/>
        <end position="56"/>
    </location>
</feature>
<feature type="transmembrane region" description="Helical" evidence="1">
    <location>
        <begin position="172"/>
        <end position="190"/>
    </location>
</feature>
<feature type="transmembrane region" description="Helical" evidence="1">
    <location>
        <begin position="202"/>
        <end position="223"/>
    </location>
</feature>
<evidence type="ECO:0000256" key="1">
    <source>
        <dbReference type="SAM" id="Phobius"/>
    </source>
</evidence>
<feature type="transmembrane region" description="Helical" evidence="1">
    <location>
        <begin position="12"/>
        <end position="29"/>
    </location>
</feature>
<sequence>MEEFRLVSKKPICIPLLTGGVLLLGLYLTSLYNYLLFHSLAEIFSIVIAFSIFAFAWNCRKIIDNNYLIFLGIAYLFVGFIDIIHTLAYVGMGIFRGFDANLPTQLWIIARYLESISLLLACFILNKKKIKFNLVLLGNTIIVSLSLLLIFYWKIFPSCFIEGSGLTPFKKISEYIISLILAASLFFLLRKKEKFDRKVLQWLVISILLTIVSELAFTFYISVYGLSNLIGHIFKILSFYFIYQAIIVTGLTKPQELLFKNLQESEEKLSYALQATNDGIWDNNFESGKLYKSDRYYEMLGYNPGEITITPKVFEELLHPEDKKNVLQRSQECVEGYNIFTNFFKRGKP</sequence>